<keyword evidence="3" id="KW-0378">Hydrolase</keyword>
<dbReference type="SMART" id="SM00302">
    <property type="entry name" value="GED"/>
    <property type="match status" value="1"/>
</dbReference>
<dbReference type="EC" id="3.6.5.5" evidence="1"/>
<dbReference type="GO" id="GO:0031623">
    <property type="term" value="P:receptor internalization"/>
    <property type="evidence" value="ECO:0007669"/>
    <property type="project" value="TreeGrafter"/>
</dbReference>
<evidence type="ECO:0000313" key="7">
    <source>
        <dbReference type="Proteomes" id="UP000095280"/>
    </source>
</evidence>
<sequence length="396" mass="44447">RQSNGRLQLRSTARPNPIERELRKEISYTILAIVPRHQRIVQAEQIMRLKELDAENGLMLLVRTSSWPYMNTNHEDFIGFAKRRSEKYMLPLDGLKIRDGEFAACSASKNVFMLSTLKAELQDAGAGRRVRRRKWTAGRRRFLRCRRLSERGAAPQTDEHGSQMERQVETIRNLVESYMKIVDKTQRDIVPKTVIHIVVNELKDFLKSSMLAQLYGGYDQNQLMEESPEEAQRRRGDAAASTKATKEALKILSDVSANTTHTPTPPPVKDDWIQPDSMPAPQPPTHGRRTPVGGGPPSQPPPVAGRPRRALATCALCTAPWRRRGSRRSAASANGATGSRWASGLFPLALLALKPQPPLRWPRPTRPAQPFFKAVRLPYWTACTTAIPAGLDLDSD</sequence>
<dbReference type="PANTHER" id="PTHR11566:SF212">
    <property type="entry name" value="DYNAMIN"/>
    <property type="match status" value="1"/>
</dbReference>
<dbReference type="AlphaFoldDB" id="A0A1I8FS23"/>
<dbReference type="GO" id="GO:0016185">
    <property type="term" value="P:synaptic vesicle budding from presynaptic endocytic zone membrane"/>
    <property type="evidence" value="ECO:0007669"/>
    <property type="project" value="TreeGrafter"/>
</dbReference>
<dbReference type="Pfam" id="PF02212">
    <property type="entry name" value="GED"/>
    <property type="match status" value="1"/>
</dbReference>
<evidence type="ECO:0000256" key="1">
    <source>
        <dbReference type="ARBA" id="ARBA00011980"/>
    </source>
</evidence>
<dbReference type="GO" id="GO:0008017">
    <property type="term" value="F:microtubule binding"/>
    <property type="evidence" value="ECO:0007669"/>
    <property type="project" value="TreeGrafter"/>
</dbReference>
<dbReference type="InterPro" id="IPR003130">
    <property type="entry name" value="GED"/>
</dbReference>
<accession>A0A1I8FS23</accession>
<protein>
    <recommendedName>
        <fullName evidence="1">dynamin GTPase</fullName>
        <ecNumber evidence="1">3.6.5.5</ecNumber>
    </recommendedName>
</protein>
<feature type="region of interest" description="Disordered" evidence="5">
    <location>
        <begin position="223"/>
        <end position="308"/>
    </location>
</feature>
<keyword evidence="7" id="KW-1185">Reference proteome</keyword>
<evidence type="ECO:0000256" key="5">
    <source>
        <dbReference type="SAM" id="MobiDB-lite"/>
    </source>
</evidence>
<proteinExistence type="predicted"/>
<feature type="domain" description="GED" evidence="6">
    <location>
        <begin position="168"/>
        <end position="260"/>
    </location>
</feature>
<evidence type="ECO:0000256" key="4">
    <source>
        <dbReference type="ARBA" id="ARBA00023134"/>
    </source>
</evidence>
<organism evidence="7 8">
    <name type="scientific">Macrostomum lignano</name>
    <dbReference type="NCBI Taxonomy" id="282301"/>
    <lineage>
        <taxon>Eukaryota</taxon>
        <taxon>Metazoa</taxon>
        <taxon>Spiralia</taxon>
        <taxon>Lophotrochozoa</taxon>
        <taxon>Platyhelminthes</taxon>
        <taxon>Rhabditophora</taxon>
        <taxon>Macrostomorpha</taxon>
        <taxon>Macrostomida</taxon>
        <taxon>Macrostomidae</taxon>
        <taxon>Macrostomum</taxon>
    </lineage>
</organism>
<reference evidence="8" key="1">
    <citation type="submission" date="2016-11" db="UniProtKB">
        <authorList>
            <consortium name="WormBaseParasite"/>
        </authorList>
    </citation>
    <scope>IDENTIFICATION</scope>
</reference>
<evidence type="ECO:0000313" key="8">
    <source>
        <dbReference type="WBParaSite" id="maker-unitig_44368-snap-gene-0.2-mRNA-1"/>
    </source>
</evidence>
<dbReference type="GO" id="GO:0005874">
    <property type="term" value="C:microtubule"/>
    <property type="evidence" value="ECO:0007669"/>
    <property type="project" value="TreeGrafter"/>
</dbReference>
<dbReference type="InterPro" id="IPR022812">
    <property type="entry name" value="Dynamin"/>
</dbReference>
<keyword evidence="2" id="KW-0547">Nucleotide-binding</keyword>
<dbReference type="GO" id="GO:0005737">
    <property type="term" value="C:cytoplasm"/>
    <property type="evidence" value="ECO:0007669"/>
    <property type="project" value="TreeGrafter"/>
</dbReference>
<dbReference type="PANTHER" id="PTHR11566">
    <property type="entry name" value="DYNAMIN"/>
    <property type="match status" value="1"/>
</dbReference>
<dbReference type="GO" id="GO:0005525">
    <property type="term" value="F:GTP binding"/>
    <property type="evidence" value="ECO:0007669"/>
    <property type="project" value="UniProtKB-KW"/>
</dbReference>
<evidence type="ECO:0000256" key="2">
    <source>
        <dbReference type="ARBA" id="ARBA00022741"/>
    </source>
</evidence>
<name>A0A1I8FS23_9PLAT</name>
<evidence type="ECO:0000256" key="3">
    <source>
        <dbReference type="ARBA" id="ARBA00022801"/>
    </source>
</evidence>
<keyword evidence="4" id="KW-0342">GTP-binding</keyword>
<dbReference type="InterPro" id="IPR020850">
    <property type="entry name" value="GED_dom"/>
</dbReference>
<evidence type="ECO:0000259" key="6">
    <source>
        <dbReference type="PROSITE" id="PS51388"/>
    </source>
</evidence>
<dbReference type="Gene3D" id="1.20.120.1240">
    <property type="entry name" value="Dynamin, middle domain"/>
    <property type="match status" value="1"/>
</dbReference>
<dbReference type="WBParaSite" id="maker-unitig_44368-snap-gene-0.2-mRNA-1">
    <property type="protein sequence ID" value="maker-unitig_44368-snap-gene-0.2-mRNA-1"/>
    <property type="gene ID" value="maker-unitig_44368-snap-gene-0.2"/>
</dbReference>
<dbReference type="GO" id="GO:0098793">
    <property type="term" value="C:presynapse"/>
    <property type="evidence" value="ECO:0007669"/>
    <property type="project" value="GOC"/>
</dbReference>
<dbReference type="GO" id="GO:0003924">
    <property type="term" value="F:GTPase activity"/>
    <property type="evidence" value="ECO:0007669"/>
    <property type="project" value="InterPro"/>
</dbReference>
<dbReference type="PROSITE" id="PS51388">
    <property type="entry name" value="GED"/>
    <property type="match status" value="1"/>
</dbReference>
<dbReference type="GO" id="GO:0005886">
    <property type="term" value="C:plasma membrane"/>
    <property type="evidence" value="ECO:0007669"/>
    <property type="project" value="TreeGrafter"/>
</dbReference>
<dbReference type="Proteomes" id="UP000095280">
    <property type="component" value="Unplaced"/>
</dbReference>